<gene>
    <name evidence="15" type="ORF">IFK94_00670</name>
</gene>
<evidence type="ECO:0000313" key="15">
    <source>
        <dbReference type="EMBL" id="MBD3866614.1"/>
    </source>
</evidence>
<evidence type="ECO:0000256" key="1">
    <source>
        <dbReference type="ARBA" id="ARBA00004706"/>
    </source>
</evidence>
<dbReference type="GO" id="GO:0070626">
    <property type="term" value="F:(S)-2-(5-amino-1-(5-phospho-D-ribosyl)imidazole-4-carboxamido) succinate lyase (fumarate-forming) activity"/>
    <property type="evidence" value="ECO:0007669"/>
    <property type="project" value="TreeGrafter"/>
</dbReference>
<dbReference type="GO" id="GO:0044208">
    <property type="term" value="P:'de novo' AMP biosynthetic process"/>
    <property type="evidence" value="ECO:0007669"/>
    <property type="project" value="UniProtKB-UniPathway"/>
</dbReference>
<comment type="pathway">
    <text evidence="2 12">Purine metabolism; AMP biosynthesis via de novo pathway; AMP from IMP: step 2/2.</text>
</comment>
<dbReference type="InterPro" id="IPR004769">
    <property type="entry name" value="Pur_lyase"/>
</dbReference>
<dbReference type="InterPro" id="IPR000362">
    <property type="entry name" value="Fumarate_lyase_fam"/>
</dbReference>
<dbReference type="InterPro" id="IPR008948">
    <property type="entry name" value="L-Aspartase-like"/>
</dbReference>
<dbReference type="SUPFAM" id="SSF48557">
    <property type="entry name" value="L-aspartase-like"/>
    <property type="match status" value="1"/>
</dbReference>
<accession>A0A8J7CDD7</accession>
<dbReference type="Pfam" id="PF10397">
    <property type="entry name" value="ADSL_C"/>
    <property type="match status" value="1"/>
</dbReference>
<comment type="pathway">
    <text evidence="1 12">Purine metabolism; IMP biosynthesis via de novo pathway; 5-amino-1-(5-phospho-D-ribosyl)imidazole-4-carboxamide from 5-amino-1-(5-phospho-D-ribosyl)imidazole-4-carboxylate: step 2/2.</text>
</comment>
<dbReference type="AlphaFoldDB" id="A0A8J7CDD7"/>
<evidence type="ECO:0000256" key="3">
    <source>
        <dbReference type="ARBA" id="ARBA00008273"/>
    </source>
</evidence>
<evidence type="ECO:0000256" key="7">
    <source>
        <dbReference type="ARBA" id="ARBA00023239"/>
    </source>
</evidence>
<dbReference type="InterPro" id="IPR022761">
    <property type="entry name" value="Fumarate_lyase_N"/>
</dbReference>
<dbReference type="FunFam" id="1.10.40.30:FF:000007">
    <property type="entry name" value="Adenylosuccinate lyase"/>
    <property type="match status" value="1"/>
</dbReference>
<dbReference type="EC" id="4.3.2.2" evidence="4 11"/>
<dbReference type="SMART" id="SM00998">
    <property type="entry name" value="ADSL_C"/>
    <property type="match status" value="1"/>
</dbReference>
<dbReference type="UniPathway" id="UPA00075">
    <property type="reaction ID" value="UER00336"/>
</dbReference>
<comment type="caution">
    <text evidence="15">The sequence shown here is derived from an EMBL/GenBank/DDBJ whole genome shotgun (WGS) entry which is preliminary data.</text>
</comment>
<evidence type="ECO:0000256" key="4">
    <source>
        <dbReference type="ARBA" id="ARBA00012339"/>
    </source>
</evidence>
<evidence type="ECO:0000256" key="6">
    <source>
        <dbReference type="ARBA" id="ARBA00022755"/>
    </source>
</evidence>
<dbReference type="GO" id="GO:0006189">
    <property type="term" value="P:'de novo' IMP biosynthetic process"/>
    <property type="evidence" value="ECO:0007669"/>
    <property type="project" value="UniProtKB-UniPathway"/>
</dbReference>
<dbReference type="PRINTS" id="PR00145">
    <property type="entry name" value="ARGSUCLYASE"/>
</dbReference>
<dbReference type="Proteomes" id="UP000648239">
    <property type="component" value="Unassembled WGS sequence"/>
</dbReference>
<dbReference type="PANTHER" id="PTHR43172:SF1">
    <property type="entry name" value="ADENYLOSUCCINATE LYASE"/>
    <property type="match status" value="1"/>
</dbReference>
<evidence type="ECO:0000313" key="16">
    <source>
        <dbReference type="Proteomes" id="UP000648239"/>
    </source>
</evidence>
<dbReference type="GO" id="GO:0004018">
    <property type="term" value="F:N6-(1,2-dicarboxyethyl)AMP AMP-lyase (fumarate-forming) activity"/>
    <property type="evidence" value="ECO:0007669"/>
    <property type="project" value="UniProtKB-UniRule"/>
</dbReference>
<dbReference type="InterPro" id="IPR019468">
    <property type="entry name" value="AdenyloSucc_lyase_C"/>
</dbReference>
<dbReference type="PROSITE" id="PS00163">
    <property type="entry name" value="FUMARATE_LYASES"/>
    <property type="match status" value="1"/>
</dbReference>
<keyword evidence="7 12" id="KW-0456">Lyase</keyword>
<evidence type="ECO:0000256" key="2">
    <source>
        <dbReference type="ARBA" id="ARBA00004734"/>
    </source>
</evidence>
<sequence>MIERYSREEMKTLWEDQARFQSWLDVELAACEVLTTEGVVPEEDMETIRNKAGFDLARIDEIETEVKHDVIAFLTSVAEKVGPSSRFIHFGLTSSDVVDTAQAIRCVRACDLLIATHRRMMEVLKRQALQHKKTVMVGRTHGIHAEPYTLGLKFAAWYAEAARNLTRLDTARKEIAVGKISGAVGTYAHLGPQVEAAVMERLGLGVEDVSTQVVARDRYAAFMATLGILASSLDRIATEIRHLQKSDVREVEEPFSKGQKGSSAMPHKRNPVGCENISGLSRVVRSHVQAALENVALWHERDISHSSVERVIFPDATILCDYMTARMTRILDGLHIYPERMLQNMNITRGLIFSQKVLLALTESGMSREAAYDIVQRNAMKTWAGQDMFRDLLAADPDFTAAIPPERVSEIFDPAGFLSHVDTIYKRVFES</sequence>
<dbReference type="Gene3D" id="1.10.275.10">
    <property type="entry name" value="Fumarase/aspartase (N-terminal domain)"/>
    <property type="match status" value="1"/>
</dbReference>
<dbReference type="GO" id="GO:0005829">
    <property type="term" value="C:cytosol"/>
    <property type="evidence" value="ECO:0007669"/>
    <property type="project" value="TreeGrafter"/>
</dbReference>
<dbReference type="Gene3D" id="1.20.200.10">
    <property type="entry name" value="Fumarase/aspartase (Central domain)"/>
    <property type="match status" value="1"/>
</dbReference>
<evidence type="ECO:0000256" key="11">
    <source>
        <dbReference type="NCBIfam" id="TIGR00928"/>
    </source>
</evidence>
<evidence type="ECO:0000256" key="12">
    <source>
        <dbReference type="RuleBase" id="RU361172"/>
    </source>
</evidence>
<dbReference type="FunFam" id="1.20.200.10:FF:000008">
    <property type="entry name" value="Adenylosuccinate lyase"/>
    <property type="match status" value="1"/>
</dbReference>
<dbReference type="InterPro" id="IPR024083">
    <property type="entry name" value="Fumarase/histidase_N"/>
</dbReference>
<evidence type="ECO:0000256" key="8">
    <source>
        <dbReference type="ARBA" id="ARBA00024477"/>
    </source>
</evidence>
<dbReference type="Gene3D" id="1.10.40.30">
    <property type="entry name" value="Fumarase/aspartase (C-terminal domain)"/>
    <property type="match status" value="1"/>
</dbReference>
<dbReference type="PANTHER" id="PTHR43172">
    <property type="entry name" value="ADENYLOSUCCINATE LYASE"/>
    <property type="match status" value="1"/>
</dbReference>
<protein>
    <recommendedName>
        <fullName evidence="5 11">Adenylosuccinate lyase</fullName>
        <shortName evidence="12">ASL</shortName>
        <ecNumber evidence="4 11">4.3.2.2</ecNumber>
    </recommendedName>
    <alternativeName>
        <fullName evidence="9 12">Adenylosuccinase</fullName>
    </alternativeName>
</protein>
<dbReference type="UniPathway" id="UPA00074">
    <property type="reaction ID" value="UER00132"/>
</dbReference>
<keyword evidence="6 12" id="KW-0658">Purine biosynthesis</keyword>
<comment type="similarity">
    <text evidence="3 12">Belongs to the lyase 1 family. Adenylosuccinate lyase subfamily.</text>
</comment>
<evidence type="ECO:0000256" key="10">
    <source>
        <dbReference type="ARBA" id="ARBA00049115"/>
    </source>
</evidence>
<evidence type="ECO:0000259" key="14">
    <source>
        <dbReference type="SMART" id="SM00998"/>
    </source>
</evidence>
<comment type="catalytic activity">
    <reaction evidence="10">
        <text>N(6)-(1,2-dicarboxyethyl)-AMP = fumarate + AMP</text>
        <dbReference type="Rhea" id="RHEA:16853"/>
        <dbReference type="ChEBI" id="CHEBI:29806"/>
        <dbReference type="ChEBI" id="CHEBI:57567"/>
        <dbReference type="ChEBI" id="CHEBI:456215"/>
        <dbReference type="EC" id="4.3.2.2"/>
    </reaction>
    <physiologicalReaction direction="left-to-right" evidence="10">
        <dbReference type="Rhea" id="RHEA:16854"/>
    </physiologicalReaction>
</comment>
<dbReference type="EMBL" id="JACXWD010000001">
    <property type="protein sequence ID" value="MBD3866614.1"/>
    <property type="molecule type" value="Genomic_DNA"/>
</dbReference>
<comment type="catalytic activity">
    <reaction evidence="8">
        <text>(2S)-2-[5-amino-1-(5-phospho-beta-D-ribosyl)imidazole-4-carboxamido]succinate = 5-amino-1-(5-phospho-beta-D-ribosyl)imidazole-4-carboxamide + fumarate</text>
        <dbReference type="Rhea" id="RHEA:23920"/>
        <dbReference type="ChEBI" id="CHEBI:29806"/>
        <dbReference type="ChEBI" id="CHEBI:58443"/>
        <dbReference type="ChEBI" id="CHEBI:58475"/>
        <dbReference type="EC" id="4.3.2.2"/>
    </reaction>
    <physiologicalReaction direction="left-to-right" evidence="8">
        <dbReference type="Rhea" id="RHEA:23921"/>
    </physiologicalReaction>
</comment>
<feature type="domain" description="Adenylosuccinate lyase C-terminal" evidence="14">
    <location>
        <begin position="349"/>
        <end position="429"/>
    </location>
</feature>
<dbReference type="Pfam" id="PF00206">
    <property type="entry name" value="Lyase_1"/>
    <property type="match status" value="1"/>
</dbReference>
<feature type="region of interest" description="Disordered" evidence="13">
    <location>
        <begin position="251"/>
        <end position="271"/>
    </location>
</feature>
<evidence type="ECO:0000256" key="5">
    <source>
        <dbReference type="ARBA" id="ARBA00017058"/>
    </source>
</evidence>
<dbReference type="InterPro" id="IPR020557">
    <property type="entry name" value="Fumarate_lyase_CS"/>
</dbReference>
<dbReference type="CDD" id="cd01360">
    <property type="entry name" value="Adenylsuccinate_lyase_1"/>
    <property type="match status" value="1"/>
</dbReference>
<organism evidence="15 16">
    <name type="scientific">Candidatus Polarisedimenticola svalbardensis</name>
    <dbReference type="NCBI Taxonomy" id="2886004"/>
    <lineage>
        <taxon>Bacteria</taxon>
        <taxon>Pseudomonadati</taxon>
        <taxon>Acidobacteriota</taxon>
        <taxon>Candidatus Polarisedimenticolia</taxon>
        <taxon>Candidatus Polarisedimenticolales</taxon>
        <taxon>Candidatus Polarisedimenticolaceae</taxon>
        <taxon>Candidatus Polarisedimenticola</taxon>
    </lineage>
</organism>
<name>A0A8J7CDD7_9BACT</name>
<proteinExistence type="inferred from homology"/>
<evidence type="ECO:0000256" key="9">
    <source>
        <dbReference type="ARBA" id="ARBA00030717"/>
    </source>
</evidence>
<evidence type="ECO:0000256" key="13">
    <source>
        <dbReference type="SAM" id="MobiDB-lite"/>
    </source>
</evidence>
<dbReference type="PRINTS" id="PR00149">
    <property type="entry name" value="FUMRATELYASE"/>
</dbReference>
<reference evidence="15 16" key="1">
    <citation type="submission" date="2020-08" db="EMBL/GenBank/DDBJ databases">
        <title>Acidobacteriota in marine sediments use diverse sulfur dissimilation pathways.</title>
        <authorList>
            <person name="Wasmund K."/>
        </authorList>
    </citation>
    <scope>NUCLEOTIDE SEQUENCE [LARGE SCALE GENOMIC DNA]</scope>
    <source>
        <strain evidence="15">MAG AM4</strain>
    </source>
</reference>
<dbReference type="NCBIfam" id="TIGR00928">
    <property type="entry name" value="purB"/>
    <property type="match status" value="1"/>
</dbReference>